<dbReference type="NCBIfam" id="TIGR02988">
    <property type="entry name" value="YaaA_near_RecF"/>
    <property type="match status" value="1"/>
</dbReference>
<name>A0A1W1ZBT3_9LACT</name>
<dbReference type="RefSeq" id="WP_084099366.1">
    <property type="nucleotide sequence ID" value="NZ_FWXK01000007.1"/>
</dbReference>
<dbReference type="InterPro" id="IPR036986">
    <property type="entry name" value="S4_RNA-bd_sf"/>
</dbReference>
<dbReference type="AlphaFoldDB" id="A0A1W1ZBT3"/>
<dbReference type="PROSITE" id="PS50889">
    <property type="entry name" value="S4"/>
    <property type="match status" value="1"/>
</dbReference>
<keyword evidence="3" id="KW-1185">Reference proteome</keyword>
<dbReference type="InterPro" id="IPR014330">
    <property type="entry name" value="RNA-bd_S4-rel_YaaA"/>
</dbReference>
<organism evidence="2 3">
    <name type="scientific">Aerococcus suis</name>
    <dbReference type="NCBI Taxonomy" id="371602"/>
    <lineage>
        <taxon>Bacteria</taxon>
        <taxon>Bacillati</taxon>
        <taxon>Bacillota</taxon>
        <taxon>Bacilli</taxon>
        <taxon>Lactobacillales</taxon>
        <taxon>Aerococcaceae</taxon>
        <taxon>Aerococcus</taxon>
    </lineage>
</organism>
<dbReference type="OrthoDB" id="9811532at2"/>
<dbReference type="EMBL" id="FWXK01000007">
    <property type="protein sequence ID" value="SMC45873.1"/>
    <property type="molecule type" value="Genomic_DNA"/>
</dbReference>
<dbReference type="GO" id="GO:0003723">
    <property type="term" value="F:RNA binding"/>
    <property type="evidence" value="ECO:0007669"/>
    <property type="project" value="UniProtKB-KW"/>
</dbReference>
<dbReference type="SUPFAM" id="SSF55174">
    <property type="entry name" value="Alpha-L RNA-binding motif"/>
    <property type="match status" value="1"/>
</dbReference>
<evidence type="ECO:0000313" key="2">
    <source>
        <dbReference type="EMBL" id="SMC45873.1"/>
    </source>
</evidence>
<dbReference type="STRING" id="371602.SAMN04487984_1254"/>
<dbReference type="Gene3D" id="3.10.290.10">
    <property type="entry name" value="RNA-binding S4 domain"/>
    <property type="match status" value="1"/>
</dbReference>
<dbReference type="Pfam" id="PF13275">
    <property type="entry name" value="S4_2"/>
    <property type="match status" value="1"/>
</dbReference>
<dbReference type="Proteomes" id="UP000243884">
    <property type="component" value="Unassembled WGS sequence"/>
</dbReference>
<accession>A0A1W1ZBT3</accession>
<evidence type="ECO:0000256" key="1">
    <source>
        <dbReference type="PROSITE-ProRule" id="PRU00182"/>
    </source>
</evidence>
<gene>
    <name evidence="2" type="ORF">SAMN04487984_1254</name>
</gene>
<evidence type="ECO:0000313" key="3">
    <source>
        <dbReference type="Proteomes" id="UP000243884"/>
    </source>
</evidence>
<sequence>MQETITIDTEFITVTQVLKYVGAIGTGGQAKWFLQEHPVQIDGELEDRRGKKVYPGQVVTIPGEGHFTIVQADDAHEA</sequence>
<proteinExistence type="predicted"/>
<keyword evidence="1" id="KW-0694">RNA-binding</keyword>
<reference evidence="3" key="1">
    <citation type="submission" date="2017-04" db="EMBL/GenBank/DDBJ databases">
        <authorList>
            <person name="Varghese N."/>
            <person name="Submissions S."/>
        </authorList>
    </citation>
    <scope>NUCLEOTIDE SEQUENCE [LARGE SCALE GENOMIC DNA]</scope>
    <source>
        <strain evidence="3">DSM 21500</strain>
    </source>
</reference>
<protein>
    <submittedName>
        <fullName evidence="2">S4 domain protein YaaA</fullName>
    </submittedName>
</protein>